<sequence length="162" mass="18957">MRVRTEAMTGRKKKNEIYEGIHCSCLIDSESPAALTIWLPRQLNLRLYFNHDFSYILKTDDDSVINIAYLLQKLQEDSQFDSTKAWIWSQFRKNWPLNYIGKWADYDYQSPYYPTFPCGAAYVMSQKTTLWLIANAELLHTYQGEDVSIGIWLSAINPNIIE</sequence>
<evidence type="ECO:0000256" key="8">
    <source>
        <dbReference type="ARBA" id="ARBA00022824"/>
    </source>
</evidence>
<keyword evidence="13" id="KW-0325">Glycoprotein</keyword>
<dbReference type="EC" id="2.4.1.-" evidence="15"/>
<comment type="similarity">
    <text evidence="4 15">Belongs to the glycosyltransferase 31 family.</text>
</comment>
<keyword evidence="10" id="KW-1133">Transmembrane helix</keyword>
<evidence type="ECO:0000256" key="15">
    <source>
        <dbReference type="RuleBase" id="RU363063"/>
    </source>
</evidence>
<keyword evidence="8" id="KW-0256">Endoplasmic reticulum</keyword>
<evidence type="ECO:0000256" key="5">
    <source>
        <dbReference type="ARBA" id="ARBA00022676"/>
    </source>
</evidence>
<keyword evidence="9" id="KW-0735">Signal-anchor</keyword>
<dbReference type="Gene3D" id="3.90.550.50">
    <property type="match status" value="1"/>
</dbReference>
<dbReference type="OrthoDB" id="1158011at2759"/>
<dbReference type="PANTHER" id="PTHR11214">
    <property type="entry name" value="BETA-1,3-N-ACETYLGLUCOSAMINYLTRANSFERASE"/>
    <property type="match status" value="1"/>
</dbReference>
<dbReference type="EMBL" id="BGPR01138215">
    <property type="protein sequence ID" value="GBN61645.1"/>
    <property type="molecule type" value="Genomic_DNA"/>
</dbReference>
<evidence type="ECO:0000256" key="14">
    <source>
        <dbReference type="ARBA" id="ARBA00047667"/>
    </source>
</evidence>
<evidence type="ECO:0000313" key="16">
    <source>
        <dbReference type="EMBL" id="GBN61645.1"/>
    </source>
</evidence>
<comment type="subcellular location">
    <subcellularLocation>
        <location evidence="1">Endoplasmic reticulum</location>
    </subcellularLocation>
    <subcellularLocation>
        <location evidence="2 15">Golgi apparatus membrane</location>
        <topology evidence="2 15">Single-pass type II membrane protein</topology>
    </subcellularLocation>
</comment>
<gene>
    <name evidence="16" type="primary">b3galnt2_0</name>
    <name evidence="16" type="ORF">AVEN_249786_1</name>
</gene>
<proteinExistence type="inferred from homology"/>
<evidence type="ECO:0000256" key="11">
    <source>
        <dbReference type="ARBA" id="ARBA00023034"/>
    </source>
</evidence>
<comment type="caution">
    <text evidence="16">The sequence shown here is derived from an EMBL/GenBank/DDBJ whole genome shotgun (WGS) entry which is preliminary data.</text>
</comment>
<evidence type="ECO:0000256" key="2">
    <source>
        <dbReference type="ARBA" id="ARBA00004323"/>
    </source>
</evidence>
<dbReference type="InterPro" id="IPR002659">
    <property type="entry name" value="Glyco_trans_31"/>
</dbReference>
<comment type="catalytic activity">
    <reaction evidence="14">
        <text>3-O-(N-acetyl-beta-D-glucosaminyl-(1-&gt;4)-alpha-D-mannosyl)-L-threonyl-[protein] + UDP-N-acetyl-alpha-D-galactosamine = 3-O-[beta-D-GalNAc-(1-&gt;3)-beta-D-GlcNAc-(1-&gt;4)-alpha-D-Man]-L-Thr-[protein] + UDP + H(+)</text>
        <dbReference type="Rhea" id="RHEA:37667"/>
        <dbReference type="Rhea" id="RHEA-COMP:13308"/>
        <dbReference type="Rhea" id="RHEA-COMP:13618"/>
        <dbReference type="ChEBI" id="CHEBI:15378"/>
        <dbReference type="ChEBI" id="CHEBI:58223"/>
        <dbReference type="ChEBI" id="CHEBI:67138"/>
        <dbReference type="ChEBI" id="CHEBI:136709"/>
        <dbReference type="ChEBI" id="CHEBI:137540"/>
        <dbReference type="EC" id="2.4.1.313"/>
    </reaction>
</comment>
<reference evidence="16 17" key="1">
    <citation type="journal article" date="2019" name="Sci. Rep.">
        <title>Orb-weaving spider Araneus ventricosus genome elucidates the spidroin gene catalogue.</title>
        <authorList>
            <person name="Kono N."/>
            <person name="Nakamura H."/>
            <person name="Ohtoshi R."/>
            <person name="Moran D.A.P."/>
            <person name="Shinohara A."/>
            <person name="Yoshida Y."/>
            <person name="Fujiwara M."/>
            <person name="Mori M."/>
            <person name="Tomita M."/>
            <person name="Arakawa K."/>
        </authorList>
    </citation>
    <scope>NUCLEOTIDE SEQUENCE [LARGE SCALE GENOMIC DNA]</scope>
</reference>
<evidence type="ECO:0000256" key="1">
    <source>
        <dbReference type="ARBA" id="ARBA00004240"/>
    </source>
</evidence>
<dbReference type="GO" id="GO:0008194">
    <property type="term" value="F:UDP-glycosyltransferase activity"/>
    <property type="evidence" value="ECO:0007669"/>
    <property type="project" value="TreeGrafter"/>
</dbReference>
<dbReference type="GO" id="GO:0000139">
    <property type="term" value="C:Golgi membrane"/>
    <property type="evidence" value="ECO:0007669"/>
    <property type="project" value="UniProtKB-SubCell"/>
</dbReference>
<keyword evidence="17" id="KW-1185">Reference proteome</keyword>
<organism evidence="16 17">
    <name type="scientific">Araneus ventricosus</name>
    <name type="common">Orbweaver spider</name>
    <name type="synonym">Epeira ventricosa</name>
    <dbReference type="NCBI Taxonomy" id="182803"/>
    <lineage>
        <taxon>Eukaryota</taxon>
        <taxon>Metazoa</taxon>
        <taxon>Ecdysozoa</taxon>
        <taxon>Arthropoda</taxon>
        <taxon>Chelicerata</taxon>
        <taxon>Arachnida</taxon>
        <taxon>Araneae</taxon>
        <taxon>Araneomorphae</taxon>
        <taxon>Entelegynae</taxon>
        <taxon>Araneoidea</taxon>
        <taxon>Araneidae</taxon>
        <taxon>Araneus</taxon>
    </lineage>
</organism>
<comment type="pathway">
    <text evidence="3">Protein modification; protein glycosylation.</text>
</comment>
<name>A0A4Y2QBS0_ARAVE</name>
<dbReference type="Proteomes" id="UP000499080">
    <property type="component" value="Unassembled WGS sequence"/>
</dbReference>
<dbReference type="Pfam" id="PF01762">
    <property type="entry name" value="Galactosyl_T"/>
    <property type="match status" value="1"/>
</dbReference>
<dbReference type="GO" id="GO:0006493">
    <property type="term" value="P:protein O-linked glycosylation"/>
    <property type="evidence" value="ECO:0007669"/>
    <property type="project" value="TreeGrafter"/>
</dbReference>
<keyword evidence="5 15" id="KW-0328">Glycosyltransferase</keyword>
<keyword evidence="6 16" id="KW-0808">Transferase</keyword>
<keyword evidence="7" id="KW-0812">Transmembrane</keyword>
<dbReference type="PANTHER" id="PTHR11214:SF219">
    <property type="entry name" value="UDP-GALNAC:BETA-1,3-N-ACETYLGALACTOSAMINYLTRANSFERASE 2"/>
    <property type="match status" value="1"/>
</dbReference>
<keyword evidence="11 15" id="KW-0333">Golgi apparatus</keyword>
<protein>
    <recommendedName>
        <fullName evidence="15">Hexosyltransferase</fullName>
        <ecNumber evidence="15">2.4.1.-</ecNumber>
    </recommendedName>
</protein>
<dbReference type="GO" id="GO:0016758">
    <property type="term" value="F:hexosyltransferase activity"/>
    <property type="evidence" value="ECO:0007669"/>
    <property type="project" value="InterPro"/>
</dbReference>
<dbReference type="GO" id="GO:0005783">
    <property type="term" value="C:endoplasmic reticulum"/>
    <property type="evidence" value="ECO:0007669"/>
    <property type="project" value="UniProtKB-SubCell"/>
</dbReference>
<evidence type="ECO:0000256" key="3">
    <source>
        <dbReference type="ARBA" id="ARBA00004922"/>
    </source>
</evidence>
<feature type="non-terminal residue" evidence="16">
    <location>
        <position position="162"/>
    </location>
</feature>
<evidence type="ECO:0000313" key="17">
    <source>
        <dbReference type="Proteomes" id="UP000499080"/>
    </source>
</evidence>
<evidence type="ECO:0000256" key="7">
    <source>
        <dbReference type="ARBA" id="ARBA00022692"/>
    </source>
</evidence>
<accession>A0A4Y2QBS0</accession>
<evidence type="ECO:0000256" key="4">
    <source>
        <dbReference type="ARBA" id="ARBA00008661"/>
    </source>
</evidence>
<evidence type="ECO:0000256" key="10">
    <source>
        <dbReference type="ARBA" id="ARBA00022989"/>
    </source>
</evidence>
<evidence type="ECO:0000256" key="12">
    <source>
        <dbReference type="ARBA" id="ARBA00023136"/>
    </source>
</evidence>
<evidence type="ECO:0000256" key="6">
    <source>
        <dbReference type="ARBA" id="ARBA00022679"/>
    </source>
</evidence>
<evidence type="ECO:0000256" key="9">
    <source>
        <dbReference type="ARBA" id="ARBA00022968"/>
    </source>
</evidence>
<keyword evidence="12" id="KW-0472">Membrane</keyword>
<evidence type="ECO:0000256" key="13">
    <source>
        <dbReference type="ARBA" id="ARBA00023180"/>
    </source>
</evidence>
<dbReference type="AlphaFoldDB" id="A0A4Y2QBS0"/>